<feature type="chain" id="PRO_5035257886" description="Lysozyme inhibitor LprI-like N-terminal domain-containing protein" evidence="1">
    <location>
        <begin position="23"/>
        <end position="170"/>
    </location>
</feature>
<evidence type="ECO:0000256" key="1">
    <source>
        <dbReference type="SAM" id="SignalP"/>
    </source>
</evidence>
<dbReference type="Pfam" id="PF07007">
    <property type="entry name" value="LprI"/>
    <property type="match status" value="1"/>
</dbReference>
<evidence type="ECO:0000313" key="3">
    <source>
        <dbReference type="EMBL" id="GHF47484.1"/>
    </source>
</evidence>
<dbReference type="AlphaFoldDB" id="A0A8J3GXM5"/>
<organism evidence="3 4">
    <name type="scientific">Seohaeicola zhoushanensis</name>
    <dbReference type="NCBI Taxonomy" id="1569283"/>
    <lineage>
        <taxon>Bacteria</taxon>
        <taxon>Pseudomonadati</taxon>
        <taxon>Pseudomonadota</taxon>
        <taxon>Alphaproteobacteria</taxon>
        <taxon>Rhodobacterales</taxon>
        <taxon>Roseobacteraceae</taxon>
        <taxon>Seohaeicola</taxon>
    </lineage>
</organism>
<reference evidence="3" key="1">
    <citation type="journal article" date="2014" name="Int. J. Syst. Evol. Microbiol.">
        <title>Complete genome sequence of Corynebacterium casei LMG S-19264T (=DSM 44701T), isolated from a smear-ripened cheese.</title>
        <authorList>
            <consortium name="US DOE Joint Genome Institute (JGI-PGF)"/>
            <person name="Walter F."/>
            <person name="Albersmeier A."/>
            <person name="Kalinowski J."/>
            <person name="Ruckert C."/>
        </authorList>
    </citation>
    <scope>NUCLEOTIDE SEQUENCE</scope>
    <source>
        <strain evidence="3">KCTC 42650</strain>
    </source>
</reference>
<feature type="domain" description="Lysozyme inhibitor LprI-like N-terminal" evidence="2">
    <location>
        <begin position="56"/>
        <end position="162"/>
    </location>
</feature>
<keyword evidence="4" id="KW-1185">Reference proteome</keyword>
<keyword evidence="1" id="KW-0732">Signal</keyword>
<feature type="signal peptide" evidence="1">
    <location>
        <begin position="1"/>
        <end position="22"/>
    </location>
</feature>
<dbReference type="RefSeq" id="WP_229863982.1">
    <property type="nucleotide sequence ID" value="NZ_BNCJ01000003.1"/>
</dbReference>
<reference evidence="3" key="2">
    <citation type="submission" date="2020-09" db="EMBL/GenBank/DDBJ databases">
        <authorList>
            <person name="Sun Q."/>
            <person name="Kim S."/>
        </authorList>
    </citation>
    <scope>NUCLEOTIDE SEQUENCE</scope>
    <source>
        <strain evidence="3">KCTC 42650</strain>
    </source>
</reference>
<protein>
    <recommendedName>
        <fullName evidence="2">Lysozyme inhibitor LprI-like N-terminal domain-containing protein</fullName>
    </recommendedName>
</protein>
<dbReference type="EMBL" id="BNCJ01000003">
    <property type="protein sequence ID" value="GHF47484.1"/>
    <property type="molecule type" value="Genomic_DNA"/>
</dbReference>
<accession>A0A8J3GXM5</accession>
<evidence type="ECO:0000259" key="2">
    <source>
        <dbReference type="Pfam" id="PF07007"/>
    </source>
</evidence>
<gene>
    <name evidence="3" type="ORF">GCM10017056_19090</name>
</gene>
<dbReference type="InterPro" id="IPR009739">
    <property type="entry name" value="LprI-like_N"/>
</dbReference>
<dbReference type="Gene3D" id="1.20.1270.180">
    <property type="match status" value="1"/>
</dbReference>
<dbReference type="Proteomes" id="UP000626220">
    <property type="component" value="Unassembled WGS sequence"/>
</dbReference>
<name>A0A8J3GXM5_9RHOB</name>
<proteinExistence type="predicted"/>
<comment type="caution">
    <text evidence="3">The sequence shown here is derived from an EMBL/GenBank/DDBJ whole genome shotgun (WGS) entry which is preliminary data.</text>
</comment>
<evidence type="ECO:0000313" key="4">
    <source>
        <dbReference type="Proteomes" id="UP000626220"/>
    </source>
</evidence>
<sequence length="170" mass="18055">MRGGRIFGIGMALLLAARPAVAQDILYSDDATRACLTAAQDSVAQEACIGASANACMSANDLGGTTMGMGGCLDREYQYWDGLLNAYYQTAIARAKKMDAEVRAYTPEAAVAEQTLREMQRAWIPYRDAACDFERAQWGGGTGGGPAAVGCLMRMTGEQALSLGRFGYGQ</sequence>